<evidence type="ECO:0000313" key="1">
    <source>
        <dbReference type="EMBL" id="AGM31745.1"/>
    </source>
</evidence>
<gene>
    <name evidence="1" type="ORF">MASS_2p0034</name>
</gene>
<dbReference type="KEGG" id="mabb:MASS_2p0034"/>
<organism evidence="1 2">
    <name type="scientific">Mycobacteroides abscessus subsp. bolletii 50594</name>
    <dbReference type="NCBI Taxonomy" id="1303024"/>
    <lineage>
        <taxon>Bacteria</taxon>
        <taxon>Bacillati</taxon>
        <taxon>Actinomycetota</taxon>
        <taxon>Actinomycetes</taxon>
        <taxon>Mycobacteriales</taxon>
        <taxon>Mycobacteriaceae</taxon>
        <taxon>Mycobacteroides</taxon>
        <taxon>Mycobacteroides abscessus</taxon>
    </lineage>
</organism>
<dbReference type="AlphaFoldDB" id="A0AB33AIU5"/>
<geneLocation type="plasmid" evidence="1 2">
    <name>2</name>
</geneLocation>
<reference evidence="1 2" key="1">
    <citation type="journal article" date="2013" name="Genome Announc.">
        <title>Complete Genome Sequence of Mycobacterium massiliense Clinical Strain Asan 50594, Belonging to the Type II Genotype.</title>
        <authorList>
            <person name="Kim B.J."/>
            <person name="Kim B.R."/>
            <person name="Hong S.H."/>
            <person name="Seok S.H."/>
            <person name="Kook Y.H."/>
            <person name="Kim B.J."/>
        </authorList>
    </citation>
    <scope>NUCLEOTIDE SEQUENCE [LARGE SCALE GENOMIC DNA]</scope>
    <source>
        <strain evidence="1 2">50594</strain>
    </source>
</reference>
<sequence length="107" mass="11295">MTRAAVARRAHTAPAPILTAIELITVRGPNSGHDQTHVFINGAPITAHHITIDPAAPWPASVWEHHVTGALAQASPAARTALTTAYANTPGARYLTDPQEPANAHHH</sequence>
<accession>A0AB33AIU5</accession>
<protein>
    <submittedName>
        <fullName evidence="1">Uncharacterized protein</fullName>
    </submittedName>
</protein>
<proteinExistence type="predicted"/>
<keyword evidence="1" id="KW-0614">Plasmid</keyword>
<dbReference type="Proteomes" id="UP000013961">
    <property type="component" value="Plasmid 2"/>
</dbReference>
<name>A0AB33AIU5_9MYCO</name>
<dbReference type="EMBL" id="CP004376">
    <property type="protein sequence ID" value="AGM31745.1"/>
    <property type="molecule type" value="Genomic_DNA"/>
</dbReference>
<evidence type="ECO:0000313" key="2">
    <source>
        <dbReference type="Proteomes" id="UP000013961"/>
    </source>
</evidence>